<accession>A0A0R0CYN6</accession>
<protein>
    <submittedName>
        <fullName evidence="4">Histidine kinase</fullName>
    </submittedName>
</protein>
<comment type="caution">
    <text evidence="4">The sequence shown here is derived from an EMBL/GenBank/DDBJ whole genome shotgun (WGS) entry which is preliminary data.</text>
</comment>
<dbReference type="Gene3D" id="3.10.580.10">
    <property type="entry name" value="CBS-domain"/>
    <property type="match status" value="1"/>
</dbReference>
<keyword evidence="5" id="KW-1185">Reference proteome</keyword>
<dbReference type="RefSeq" id="WP_057508036.1">
    <property type="nucleotide sequence ID" value="NZ_JANUEG010000024.1"/>
</dbReference>
<evidence type="ECO:0000313" key="5">
    <source>
        <dbReference type="Proteomes" id="UP000051386"/>
    </source>
</evidence>
<proteinExistence type="predicted"/>
<dbReference type="InterPro" id="IPR000644">
    <property type="entry name" value="CBS_dom"/>
</dbReference>
<dbReference type="Pfam" id="PF00571">
    <property type="entry name" value="CBS"/>
    <property type="match status" value="2"/>
</dbReference>
<feature type="domain" description="CBS" evidence="3">
    <location>
        <begin position="11"/>
        <end position="67"/>
    </location>
</feature>
<reference evidence="4 5" key="1">
    <citation type="submission" date="2015-05" db="EMBL/GenBank/DDBJ databases">
        <title>Genome sequencing and analysis of members of genus Stenotrophomonas.</title>
        <authorList>
            <person name="Patil P.P."/>
            <person name="Midha S."/>
            <person name="Patil P.B."/>
        </authorList>
    </citation>
    <scope>NUCLEOTIDE SEQUENCE [LARGE SCALE GENOMIC DNA]</scope>
    <source>
        <strain evidence="4 5">DSM 21508</strain>
    </source>
</reference>
<organism evidence="4 5">
    <name type="scientific">Stenotrophomonas chelatiphaga</name>
    <dbReference type="NCBI Taxonomy" id="517011"/>
    <lineage>
        <taxon>Bacteria</taxon>
        <taxon>Pseudomonadati</taxon>
        <taxon>Pseudomonadota</taxon>
        <taxon>Gammaproteobacteria</taxon>
        <taxon>Lysobacterales</taxon>
        <taxon>Lysobacteraceae</taxon>
        <taxon>Stenotrophomonas</taxon>
    </lineage>
</organism>
<dbReference type="InterPro" id="IPR051257">
    <property type="entry name" value="Diverse_CBS-Domain"/>
</dbReference>
<dbReference type="SMART" id="SM00116">
    <property type="entry name" value="CBS"/>
    <property type="match status" value="2"/>
</dbReference>
<feature type="domain" description="CBS" evidence="3">
    <location>
        <begin position="76"/>
        <end position="132"/>
    </location>
</feature>
<dbReference type="PROSITE" id="PS51371">
    <property type="entry name" value="CBS"/>
    <property type="match status" value="2"/>
</dbReference>
<dbReference type="PANTHER" id="PTHR43080">
    <property type="entry name" value="CBS DOMAIN-CONTAINING PROTEIN CBSX3, MITOCHONDRIAL"/>
    <property type="match status" value="1"/>
</dbReference>
<dbReference type="CDD" id="cd04623">
    <property type="entry name" value="CBS_pair_bac_euk"/>
    <property type="match status" value="1"/>
</dbReference>
<dbReference type="PATRIC" id="fig|517011.3.peg.1128"/>
<evidence type="ECO:0000259" key="3">
    <source>
        <dbReference type="PROSITE" id="PS51371"/>
    </source>
</evidence>
<keyword evidence="1 2" id="KW-0129">CBS domain</keyword>
<dbReference type="PANTHER" id="PTHR43080:SF2">
    <property type="entry name" value="CBS DOMAIN-CONTAINING PROTEIN"/>
    <property type="match status" value="1"/>
</dbReference>
<keyword evidence="4" id="KW-0808">Transferase</keyword>
<evidence type="ECO:0000256" key="2">
    <source>
        <dbReference type="PROSITE-ProRule" id="PRU00703"/>
    </source>
</evidence>
<dbReference type="Proteomes" id="UP000051386">
    <property type="component" value="Unassembled WGS sequence"/>
</dbReference>
<dbReference type="AlphaFoldDB" id="A0A0R0CYN6"/>
<sequence>MTTVRQLLDGKSPEVHAVRPDAAVIDAIRLMAEKSIGAVLVMDGPVLAGILSERDYARKIVLRDRSSRDTQVAEIMTAKLVTVAPTAHVAHCLQVVTDHRIRHLPVVDNGKVLGVISIGDLVKAVIDAQAQELEQLQQYIVAG</sequence>
<evidence type="ECO:0000256" key="1">
    <source>
        <dbReference type="ARBA" id="ARBA00023122"/>
    </source>
</evidence>
<dbReference type="EMBL" id="LDJK01000027">
    <property type="protein sequence ID" value="KRG74331.1"/>
    <property type="molecule type" value="Genomic_DNA"/>
</dbReference>
<evidence type="ECO:0000313" key="4">
    <source>
        <dbReference type="EMBL" id="KRG74331.1"/>
    </source>
</evidence>
<dbReference type="InterPro" id="IPR044725">
    <property type="entry name" value="CBSX3_CBS_dom"/>
</dbReference>
<dbReference type="InterPro" id="IPR046342">
    <property type="entry name" value="CBS_dom_sf"/>
</dbReference>
<dbReference type="GO" id="GO:0016301">
    <property type="term" value="F:kinase activity"/>
    <property type="evidence" value="ECO:0007669"/>
    <property type="project" value="UniProtKB-KW"/>
</dbReference>
<dbReference type="SUPFAM" id="SSF54631">
    <property type="entry name" value="CBS-domain pair"/>
    <property type="match status" value="1"/>
</dbReference>
<keyword evidence="4" id="KW-0418">Kinase</keyword>
<gene>
    <name evidence="4" type="ORF">ABB28_07515</name>
</gene>
<name>A0A0R0CYN6_9GAMM</name>